<name>A0A7V6PB08_9HYPH</name>
<dbReference type="AlphaFoldDB" id="A0A7V6PB08"/>
<protein>
    <submittedName>
        <fullName evidence="1">RidA family protein</fullName>
    </submittedName>
</protein>
<dbReference type="Proteomes" id="UP000551563">
    <property type="component" value="Unassembled WGS sequence"/>
</dbReference>
<gene>
    <name evidence="1" type="ORF">GXX48_08720</name>
</gene>
<dbReference type="CDD" id="cd00448">
    <property type="entry name" value="YjgF_YER057c_UK114_family"/>
    <property type="match status" value="1"/>
</dbReference>
<sequence>MKNTAQMRAVNPADINIPNISQAVLVESGKLLFLSGHVPLREDGSIAGPSLEDQLEQAFLNLKATLHAADADFSNVARMTIYIRNLSTTDLAIIRAVRDRHIHHRRPPASALIGVAELYNPDVRVEIDAIAAIA</sequence>
<dbReference type="Pfam" id="PF01042">
    <property type="entry name" value="Ribonuc_L-PSP"/>
    <property type="match status" value="1"/>
</dbReference>
<accession>A0A7V6PB08</accession>
<organism evidence="1 2">
    <name type="scientific">Brucella intermedia</name>
    <dbReference type="NCBI Taxonomy" id="94625"/>
    <lineage>
        <taxon>Bacteria</taxon>
        <taxon>Pseudomonadati</taxon>
        <taxon>Pseudomonadota</taxon>
        <taxon>Alphaproteobacteria</taxon>
        <taxon>Hyphomicrobiales</taxon>
        <taxon>Brucellaceae</taxon>
        <taxon>Brucella/Ochrobactrum group</taxon>
        <taxon>Brucella</taxon>
    </lineage>
</organism>
<evidence type="ECO:0000313" key="2">
    <source>
        <dbReference type="Proteomes" id="UP000551563"/>
    </source>
</evidence>
<dbReference type="GO" id="GO:0005829">
    <property type="term" value="C:cytosol"/>
    <property type="evidence" value="ECO:0007669"/>
    <property type="project" value="TreeGrafter"/>
</dbReference>
<dbReference type="InterPro" id="IPR006175">
    <property type="entry name" value="YjgF/YER057c/UK114"/>
</dbReference>
<proteinExistence type="predicted"/>
<dbReference type="SUPFAM" id="SSF55298">
    <property type="entry name" value="YjgF-like"/>
    <property type="match status" value="1"/>
</dbReference>
<dbReference type="Gene3D" id="3.30.1330.40">
    <property type="entry name" value="RutC-like"/>
    <property type="match status" value="1"/>
</dbReference>
<comment type="caution">
    <text evidence="1">The sequence shown here is derived from an EMBL/GenBank/DDBJ whole genome shotgun (WGS) entry which is preliminary data.</text>
</comment>
<dbReference type="EMBL" id="DUMN01000257">
    <property type="protein sequence ID" value="HHV67707.1"/>
    <property type="molecule type" value="Genomic_DNA"/>
</dbReference>
<dbReference type="GO" id="GO:0019239">
    <property type="term" value="F:deaminase activity"/>
    <property type="evidence" value="ECO:0007669"/>
    <property type="project" value="TreeGrafter"/>
</dbReference>
<dbReference type="PANTHER" id="PTHR11803">
    <property type="entry name" value="2-IMINOBUTANOATE/2-IMINOPROPANOATE DEAMINASE RIDA"/>
    <property type="match status" value="1"/>
</dbReference>
<dbReference type="InterPro" id="IPR035959">
    <property type="entry name" value="RutC-like_sf"/>
</dbReference>
<evidence type="ECO:0000313" key="1">
    <source>
        <dbReference type="EMBL" id="HHV67707.1"/>
    </source>
</evidence>
<dbReference type="PANTHER" id="PTHR11803:SF39">
    <property type="entry name" value="2-IMINOBUTANOATE_2-IMINOPROPANOATE DEAMINASE"/>
    <property type="match status" value="1"/>
</dbReference>
<reference evidence="1 2" key="1">
    <citation type="journal article" date="2020" name="Biotechnol. Biofuels">
        <title>New insights from the biogas microbiome by comprehensive genome-resolved metagenomics of nearly 1600 species originating from multiple anaerobic digesters.</title>
        <authorList>
            <person name="Campanaro S."/>
            <person name="Treu L."/>
            <person name="Rodriguez-R L.M."/>
            <person name="Kovalovszki A."/>
            <person name="Ziels R.M."/>
            <person name="Maus I."/>
            <person name="Zhu X."/>
            <person name="Kougias P.G."/>
            <person name="Basile A."/>
            <person name="Luo G."/>
            <person name="Schluter A."/>
            <person name="Konstantinidis K.T."/>
            <person name="Angelidaki I."/>
        </authorList>
    </citation>
    <scope>NUCLEOTIDE SEQUENCE [LARGE SCALE GENOMIC DNA]</scope>
    <source>
        <strain evidence="1">AS04akNAM_66</strain>
    </source>
</reference>